<keyword evidence="4 5" id="KW-0694">RNA-binding</keyword>
<feature type="domain" description="RRM" evidence="7">
    <location>
        <begin position="29"/>
        <end position="70"/>
    </location>
</feature>
<evidence type="ECO:0000256" key="3">
    <source>
        <dbReference type="ARBA" id="ARBA00022737"/>
    </source>
</evidence>
<evidence type="ECO:0000256" key="4">
    <source>
        <dbReference type="ARBA" id="ARBA00022884"/>
    </source>
</evidence>
<dbReference type="GO" id="GO:0003729">
    <property type="term" value="F:mRNA binding"/>
    <property type="evidence" value="ECO:0007669"/>
    <property type="project" value="TreeGrafter"/>
</dbReference>
<gene>
    <name evidence="8" type="ORF">ONB1V03_LOCUS5179</name>
</gene>
<feature type="compositionally biased region" description="Polar residues" evidence="6">
    <location>
        <begin position="1"/>
        <end position="17"/>
    </location>
</feature>
<dbReference type="PANTHER" id="PTHR48032">
    <property type="entry name" value="RNA-BINDING PROTEIN MUSASHI HOMOLOG RBP6"/>
    <property type="match status" value="1"/>
</dbReference>
<evidence type="ECO:0000256" key="1">
    <source>
        <dbReference type="ARBA" id="ARBA00004496"/>
    </source>
</evidence>
<dbReference type="GO" id="GO:0005737">
    <property type="term" value="C:cytoplasm"/>
    <property type="evidence" value="ECO:0007669"/>
    <property type="project" value="UniProtKB-SubCell"/>
</dbReference>
<name>A0A7R9LPC7_9ACAR</name>
<evidence type="ECO:0000313" key="9">
    <source>
        <dbReference type="Proteomes" id="UP000728032"/>
    </source>
</evidence>
<dbReference type="InterPro" id="IPR000504">
    <property type="entry name" value="RRM_dom"/>
</dbReference>
<evidence type="ECO:0000256" key="6">
    <source>
        <dbReference type="SAM" id="MobiDB-lite"/>
    </source>
</evidence>
<feature type="region of interest" description="Disordered" evidence="6">
    <location>
        <begin position="1"/>
        <end position="26"/>
    </location>
</feature>
<dbReference type="InterPro" id="IPR012677">
    <property type="entry name" value="Nucleotide-bd_a/b_plait_sf"/>
</dbReference>
<dbReference type="GO" id="GO:0006417">
    <property type="term" value="P:regulation of translation"/>
    <property type="evidence" value="ECO:0007669"/>
    <property type="project" value="TreeGrafter"/>
</dbReference>
<dbReference type="PROSITE" id="PS50102">
    <property type="entry name" value="RRM"/>
    <property type="match status" value="1"/>
</dbReference>
<dbReference type="EMBL" id="OC916826">
    <property type="protein sequence ID" value="CAD7645382.1"/>
    <property type="molecule type" value="Genomic_DNA"/>
</dbReference>
<proteinExistence type="predicted"/>
<dbReference type="OrthoDB" id="1875751at2759"/>
<dbReference type="Gene3D" id="3.30.70.330">
    <property type="match status" value="1"/>
</dbReference>
<dbReference type="AlphaFoldDB" id="A0A7R9LPC7"/>
<dbReference type="PANTHER" id="PTHR48032:SF18">
    <property type="entry name" value="RRM DOMAIN-CONTAINING PROTEIN"/>
    <property type="match status" value="1"/>
</dbReference>
<sequence length="122" mass="13620">METESQTVSNNSANSSDGVPHDSPYDQDLKMFIGGLSWQTAPEGLREYFSKFGDITEVMVMKDPTTRRSRYSCDAIQTLVCLVGSGLWGQLALEKIFETPAPLRHAYPSHNHTYTPNTYPST</sequence>
<evidence type="ECO:0000313" key="8">
    <source>
        <dbReference type="EMBL" id="CAD7645382.1"/>
    </source>
</evidence>
<keyword evidence="3" id="KW-0677">Repeat</keyword>
<comment type="subcellular location">
    <subcellularLocation>
        <location evidence="1">Cytoplasm</location>
    </subcellularLocation>
</comment>
<evidence type="ECO:0000256" key="5">
    <source>
        <dbReference type="PROSITE-ProRule" id="PRU00176"/>
    </source>
</evidence>
<organism evidence="8">
    <name type="scientific">Oppiella nova</name>
    <dbReference type="NCBI Taxonomy" id="334625"/>
    <lineage>
        <taxon>Eukaryota</taxon>
        <taxon>Metazoa</taxon>
        <taxon>Ecdysozoa</taxon>
        <taxon>Arthropoda</taxon>
        <taxon>Chelicerata</taxon>
        <taxon>Arachnida</taxon>
        <taxon>Acari</taxon>
        <taxon>Acariformes</taxon>
        <taxon>Sarcoptiformes</taxon>
        <taxon>Oribatida</taxon>
        <taxon>Brachypylina</taxon>
        <taxon>Oppioidea</taxon>
        <taxon>Oppiidae</taxon>
        <taxon>Oppiella</taxon>
    </lineage>
</organism>
<dbReference type="Pfam" id="PF00076">
    <property type="entry name" value="RRM_1"/>
    <property type="match status" value="1"/>
</dbReference>
<feature type="non-terminal residue" evidence="8">
    <location>
        <position position="122"/>
    </location>
</feature>
<keyword evidence="9" id="KW-1185">Reference proteome</keyword>
<dbReference type="EMBL" id="CAJPVJ010002001">
    <property type="protein sequence ID" value="CAG2165640.1"/>
    <property type="molecule type" value="Genomic_DNA"/>
</dbReference>
<accession>A0A7R9LPC7</accession>
<protein>
    <recommendedName>
        <fullName evidence="7">RRM domain-containing protein</fullName>
    </recommendedName>
</protein>
<dbReference type="InterPro" id="IPR035979">
    <property type="entry name" value="RBD_domain_sf"/>
</dbReference>
<dbReference type="SUPFAM" id="SSF54928">
    <property type="entry name" value="RNA-binding domain, RBD"/>
    <property type="match status" value="1"/>
</dbReference>
<reference evidence="8" key="1">
    <citation type="submission" date="2020-11" db="EMBL/GenBank/DDBJ databases">
        <authorList>
            <person name="Tran Van P."/>
        </authorList>
    </citation>
    <scope>NUCLEOTIDE SEQUENCE</scope>
</reference>
<dbReference type="Proteomes" id="UP000728032">
    <property type="component" value="Unassembled WGS sequence"/>
</dbReference>
<evidence type="ECO:0000256" key="2">
    <source>
        <dbReference type="ARBA" id="ARBA00022490"/>
    </source>
</evidence>
<keyword evidence="2" id="KW-0963">Cytoplasm</keyword>
<evidence type="ECO:0000259" key="7">
    <source>
        <dbReference type="PROSITE" id="PS50102"/>
    </source>
</evidence>